<evidence type="ECO:0000256" key="2">
    <source>
        <dbReference type="ARBA" id="ARBA00022737"/>
    </source>
</evidence>
<keyword evidence="4" id="KW-1185">Reference proteome</keyword>
<dbReference type="InterPro" id="IPR050216">
    <property type="entry name" value="LRR_domain-containing"/>
</dbReference>
<keyword evidence="2" id="KW-0677">Repeat</keyword>
<dbReference type="InterPro" id="IPR001611">
    <property type="entry name" value="Leu-rich_rpt"/>
</dbReference>
<evidence type="ECO:0000313" key="3">
    <source>
        <dbReference type="EMBL" id="CAI8057266.1"/>
    </source>
</evidence>
<protein>
    <submittedName>
        <fullName evidence="3">P53-induced death domain-containing protein 1</fullName>
    </submittedName>
</protein>
<evidence type="ECO:0000256" key="1">
    <source>
        <dbReference type="ARBA" id="ARBA00022614"/>
    </source>
</evidence>
<sequence>MDGSRVTVVVHGGKEVGKTTFIAHSLELYKSEVGPETTAAVHICGRDVAVTVIRNPEKLTSAHVAIVLIDLTVKDALRELPGSLEMAQRINPRAVCAVVATKADLYRLRKVATEDGVRFCESWPQGSVPLPYYETGLDPPDSILFAFQEILGRPLIDDFVQRKVTTEPELSQFINESMEWCLENGSANLLSHLRSLGHSIPPSLFPKHTDVLSQYFFTQQPPTPIPEFTKNDLSVAPESSNFEDTLDEPDEPLQVVDTRPTILVSPTHHLPWSDLSLTVFPSEFLCSRTLSGLTLSHVDLSGNLLAEIPLEIFLLPCLTFLNVSRNCLRSLPAIDGWGRRSRLQILDASRNSLGGGGSPLPQRRGGGDGAVSVPCAGDVWNVDLSHNDFTGFPSWVTRFPSLRVLDLSGNPQVIMYA</sequence>
<gene>
    <name evidence="3" type="ORF">GBAR_LOCUS31216</name>
</gene>
<dbReference type="SUPFAM" id="SSF52058">
    <property type="entry name" value="L domain-like"/>
    <property type="match status" value="1"/>
</dbReference>
<dbReference type="SUPFAM" id="SSF52540">
    <property type="entry name" value="P-loop containing nucleoside triphosphate hydrolases"/>
    <property type="match status" value="1"/>
</dbReference>
<dbReference type="InterPro" id="IPR032675">
    <property type="entry name" value="LRR_dom_sf"/>
</dbReference>
<keyword evidence="1" id="KW-0433">Leucine-rich repeat</keyword>
<dbReference type="Gene3D" id="3.80.10.10">
    <property type="entry name" value="Ribonuclease Inhibitor"/>
    <property type="match status" value="1"/>
</dbReference>
<dbReference type="Gene3D" id="3.40.50.300">
    <property type="entry name" value="P-loop containing nucleotide triphosphate hydrolases"/>
    <property type="match status" value="1"/>
</dbReference>
<name>A0AA35XLA6_GEOBA</name>
<dbReference type="InterPro" id="IPR027417">
    <property type="entry name" value="P-loop_NTPase"/>
</dbReference>
<dbReference type="PANTHER" id="PTHR48051:SF1">
    <property type="entry name" value="RAS SUPPRESSOR PROTEIN 1"/>
    <property type="match status" value="1"/>
</dbReference>
<dbReference type="GO" id="GO:0005737">
    <property type="term" value="C:cytoplasm"/>
    <property type="evidence" value="ECO:0007669"/>
    <property type="project" value="TreeGrafter"/>
</dbReference>
<dbReference type="PROSITE" id="PS51450">
    <property type="entry name" value="LRR"/>
    <property type="match status" value="1"/>
</dbReference>
<comment type="caution">
    <text evidence="3">The sequence shown here is derived from an EMBL/GenBank/DDBJ whole genome shotgun (WGS) entry which is preliminary data.</text>
</comment>
<dbReference type="Proteomes" id="UP001174909">
    <property type="component" value="Unassembled WGS sequence"/>
</dbReference>
<accession>A0AA35XLA6</accession>
<dbReference type="PANTHER" id="PTHR48051">
    <property type="match status" value="1"/>
</dbReference>
<dbReference type="EMBL" id="CASHTH010004430">
    <property type="protein sequence ID" value="CAI8057266.1"/>
    <property type="molecule type" value="Genomic_DNA"/>
</dbReference>
<organism evidence="3 4">
    <name type="scientific">Geodia barretti</name>
    <name type="common">Barrett's horny sponge</name>
    <dbReference type="NCBI Taxonomy" id="519541"/>
    <lineage>
        <taxon>Eukaryota</taxon>
        <taxon>Metazoa</taxon>
        <taxon>Porifera</taxon>
        <taxon>Demospongiae</taxon>
        <taxon>Heteroscleromorpha</taxon>
        <taxon>Tetractinellida</taxon>
        <taxon>Astrophorina</taxon>
        <taxon>Geodiidae</taxon>
        <taxon>Geodia</taxon>
    </lineage>
</organism>
<dbReference type="AlphaFoldDB" id="A0AA35XLA6"/>
<evidence type="ECO:0000313" key="4">
    <source>
        <dbReference type="Proteomes" id="UP001174909"/>
    </source>
</evidence>
<proteinExistence type="predicted"/>
<reference evidence="3" key="1">
    <citation type="submission" date="2023-03" db="EMBL/GenBank/DDBJ databases">
        <authorList>
            <person name="Steffen K."/>
            <person name="Cardenas P."/>
        </authorList>
    </citation>
    <scope>NUCLEOTIDE SEQUENCE</scope>
</reference>